<dbReference type="EMBL" id="BSYO01000007">
    <property type="protein sequence ID" value="GMH07516.1"/>
    <property type="molecule type" value="Genomic_DNA"/>
</dbReference>
<dbReference type="Proteomes" id="UP001279734">
    <property type="component" value="Unassembled WGS sequence"/>
</dbReference>
<comment type="caution">
    <text evidence="1">The sequence shown here is derived from an EMBL/GenBank/DDBJ whole genome shotgun (WGS) entry which is preliminary data.</text>
</comment>
<evidence type="ECO:0000313" key="1">
    <source>
        <dbReference type="EMBL" id="GMH07516.1"/>
    </source>
</evidence>
<proteinExistence type="predicted"/>
<sequence length="90" mass="10002">MIQTIQWGYAAKETEQHHKKLVHQDLEIRPCAGAPFEKSVSCDLKLENWLGSCYTAVDLVDVDVQALFATGCWMGILVFGTRLLCSCVGI</sequence>
<reference evidence="1" key="1">
    <citation type="submission" date="2023-05" db="EMBL/GenBank/DDBJ databases">
        <title>Nepenthes gracilis genome sequencing.</title>
        <authorList>
            <person name="Fukushima K."/>
        </authorList>
    </citation>
    <scope>NUCLEOTIDE SEQUENCE</scope>
    <source>
        <strain evidence="1">SING2019-196</strain>
    </source>
</reference>
<organism evidence="1 2">
    <name type="scientific">Nepenthes gracilis</name>
    <name type="common">Slender pitcher plant</name>
    <dbReference type="NCBI Taxonomy" id="150966"/>
    <lineage>
        <taxon>Eukaryota</taxon>
        <taxon>Viridiplantae</taxon>
        <taxon>Streptophyta</taxon>
        <taxon>Embryophyta</taxon>
        <taxon>Tracheophyta</taxon>
        <taxon>Spermatophyta</taxon>
        <taxon>Magnoliopsida</taxon>
        <taxon>eudicotyledons</taxon>
        <taxon>Gunneridae</taxon>
        <taxon>Pentapetalae</taxon>
        <taxon>Caryophyllales</taxon>
        <taxon>Nepenthaceae</taxon>
        <taxon>Nepenthes</taxon>
    </lineage>
</organism>
<gene>
    <name evidence="1" type="ORF">Nepgr_009356</name>
</gene>
<evidence type="ECO:0000313" key="2">
    <source>
        <dbReference type="Proteomes" id="UP001279734"/>
    </source>
</evidence>
<protein>
    <submittedName>
        <fullName evidence="1">Uncharacterized protein</fullName>
    </submittedName>
</protein>
<accession>A0AAD3XKA9</accession>
<dbReference type="AlphaFoldDB" id="A0AAD3XKA9"/>
<keyword evidence="2" id="KW-1185">Reference proteome</keyword>
<name>A0AAD3XKA9_NEPGR</name>